<evidence type="ECO:0000313" key="2">
    <source>
        <dbReference type="EMBL" id="KMS94258.1"/>
    </source>
</evidence>
<dbReference type="InterPro" id="IPR039762">
    <property type="entry name" value="Nmd2/UPF2"/>
</dbReference>
<evidence type="ECO:0000259" key="1">
    <source>
        <dbReference type="Pfam" id="PF02854"/>
    </source>
</evidence>
<dbReference type="GO" id="GO:0000184">
    <property type="term" value="P:nuclear-transcribed mRNA catabolic process, nonsense-mediated decay"/>
    <property type="evidence" value="ECO:0007669"/>
    <property type="project" value="InterPro"/>
</dbReference>
<dbReference type="GO" id="GO:0035145">
    <property type="term" value="C:exon-exon junction complex"/>
    <property type="evidence" value="ECO:0007669"/>
    <property type="project" value="TreeGrafter"/>
</dbReference>
<gene>
    <name evidence="2" type="ORF">BVRB_023220</name>
</gene>
<evidence type="ECO:0000313" key="3">
    <source>
        <dbReference type="Proteomes" id="UP000035740"/>
    </source>
</evidence>
<feature type="domain" description="MIF4G" evidence="1">
    <location>
        <begin position="104"/>
        <end position="260"/>
    </location>
</feature>
<keyword evidence="3" id="KW-1185">Reference proteome</keyword>
<dbReference type="Gene3D" id="1.25.40.180">
    <property type="match status" value="2"/>
</dbReference>
<reference evidence="2 3" key="1">
    <citation type="journal article" date="2014" name="Nature">
        <title>The genome of the recently domesticated crop plant sugar beet (Beta vulgaris).</title>
        <authorList>
            <person name="Dohm J.C."/>
            <person name="Minoche A.E."/>
            <person name="Holtgrawe D."/>
            <person name="Capella-Gutierrez S."/>
            <person name="Zakrzewski F."/>
            <person name="Tafer H."/>
            <person name="Rupp O."/>
            <person name="Sorensen T.R."/>
            <person name="Stracke R."/>
            <person name="Reinhardt R."/>
            <person name="Goesmann A."/>
            <person name="Kraft T."/>
            <person name="Schulz B."/>
            <person name="Stadler P.F."/>
            <person name="Schmidt T."/>
            <person name="Gabaldon T."/>
            <person name="Lehrach H."/>
            <person name="Weisshaar B."/>
            <person name="Himmelbauer H."/>
        </authorList>
    </citation>
    <scope>NUCLEOTIDE SEQUENCE [LARGE SCALE GENOMIC DNA]</scope>
    <source>
        <tissue evidence="2">Taproot</tissue>
    </source>
</reference>
<dbReference type="SUPFAM" id="SSF48371">
    <property type="entry name" value="ARM repeat"/>
    <property type="match status" value="2"/>
</dbReference>
<dbReference type="EMBL" id="KQ094846">
    <property type="protein sequence ID" value="KMS94258.1"/>
    <property type="molecule type" value="Genomic_DNA"/>
</dbReference>
<proteinExistence type="predicted"/>
<name>A0A0J8B317_BETVV</name>
<sequence length="263" mass="30548">FGIAHHSVAFNAWNFCLNEFTGQRINVCCALLESCGRWLFKNPETNERCSQFLDRMMKLKAAKYMEEHMNNMVENAYYQCNPPAIRVRRRKVYPPMRLYLHHLIYSELNDSTIDDILILLRKLDWDDANVVRWVKKALIRADRVQVQNIKCLASIVAGLDKFHPVAVEIGDVVLEEIRQGLERNDFAESQRRLAFARYLGELYNYMVVNAQTIFDTLYMIITLGHEIDRKGQLVSQIDLPTDTFRVRIICVILDSCGSYFSGG</sequence>
<dbReference type="OrthoDB" id="1704073at2759"/>
<protein>
    <recommendedName>
        <fullName evidence="1">MIF4G domain-containing protein</fullName>
    </recommendedName>
</protein>
<dbReference type="Pfam" id="PF02854">
    <property type="entry name" value="MIF4G"/>
    <property type="match status" value="1"/>
</dbReference>
<dbReference type="PANTHER" id="PTHR12839">
    <property type="entry name" value="NONSENSE-MEDIATED MRNA DECAY PROTEIN 2 UP-FRAMESHIFT SUPPRESSOR 2"/>
    <property type="match status" value="1"/>
</dbReference>
<dbReference type="PANTHER" id="PTHR12839:SF7">
    <property type="entry name" value="REGULATOR OF NONSENSE TRANSCRIPTS 2"/>
    <property type="match status" value="1"/>
</dbReference>
<dbReference type="GO" id="GO:0005737">
    <property type="term" value="C:cytoplasm"/>
    <property type="evidence" value="ECO:0007669"/>
    <property type="project" value="TreeGrafter"/>
</dbReference>
<feature type="non-terminal residue" evidence="2">
    <location>
        <position position="1"/>
    </location>
</feature>
<dbReference type="AlphaFoldDB" id="A0A0J8B317"/>
<feature type="non-terminal residue" evidence="2">
    <location>
        <position position="263"/>
    </location>
</feature>
<dbReference type="GO" id="GO:0003723">
    <property type="term" value="F:RNA binding"/>
    <property type="evidence" value="ECO:0007669"/>
    <property type="project" value="InterPro"/>
</dbReference>
<dbReference type="InterPro" id="IPR003890">
    <property type="entry name" value="MIF4G-like_typ-3"/>
</dbReference>
<dbReference type="InterPro" id="IPR016024">
    <property type="entry name" value="ARM-type_fold"/>
</dbReference>
<dbReference type="Proteomes" id="UP000035740">
    <property type="component" value="Unassembled WGS sequence"/>
</dbReference>
<accession>A0A0J8B317</accession>
<organism evidence="2 3">
    <name type="scientific">Beta vulgaris subsp. vulgaris</name>
    <name type="common">Beet</name>
    <dbReference type="NCBI Taxonomy" id="3555"/>
    <lineage>
        <taxon>Eukaryota</taxon>
        <taxon>Viridiplantae</taxon>
        <taxon>Streptophyta</taxon>
        <taxon>Embryophyta</taxon>
        <taxon>Tracheophyta</taxon>
        <taxon>Spermatophyta</taxon>
        <taxon>Magnoliopsida</taxon>
        <taxon>eudicotyledons</taxon>
        <taxon>Gunneridae</taxon>
        <taxon>Pentapetalae</taxon>
        <taxon>Caryophyllales</taxon>
        <taxon>Chenopodiaceae</taxon>
        <taxon>Betoideae</taxon>
        <taxon>Beta</taxon>
    </lineage>
</organism>